<dbReference type="STRING" id="30069.A0A182Y468"/>
<evidence type="ECO:0000313" key="3">
    <source>
        <dbReference type="Proteomes" id="UP000076408"/>
    </source>
</evidence>
<accession>A0A182Y468</accession>
<feature type="region of interest" description="Disordered" evidence="1">
    <location>
        <begin position="333"/>
        <end position="368"/>
    </location>
</feature>
<reference evidence="2" key="2">
    <citation type="submission" date="2020-05" db="UniProtKB">
        <authorList>
            <consortium name="EnsemblMetazoa"/>
        </authorList>
    </citation>
    <scope>IDENTIFICATION</scope>
    <source>
        <strain evidence="2">Indian</strain>
    </source>
</reference>
<dbReference type="InterPro" id="IPR031974">
    <property type="entry name" value="PDCD7"/>
</dbReference>
<dbReference type="VEuPathDB" id="VectorBase:ASTEI20_045686"/>
<sequence length="368" mass="43144">MFAHGPLLHSLDTSSMPPPPIDDSFPHPTLLEQIRVTDAHRVQQFLTATKAGIDQHDGKACRSIVPVNISTYRAELCEALNVLENLKHSKLVLDDLLQEAESGETWNEELNRAGQLKEVLGELLKSLENVKRKQSLHRKLSARRKKRAWLKRRNQRLHANRLAEQTARTQRSQEIANWEAEWKDRLTQERVAREEQQMKTLILTDVRRRKARAKRMLARFEKSLHLHQQRQNVSTVNTQPEVRFDARMYALIAEWRGKVDECVKEEKRLKDELNRQSTGNVSRRRENRWRKVLFGTAAIGGMFGRQSKDWWWQELVAVRRAWDKFSLPADPNHPFHQQGTVSTWNVPPEQPSPEWEVYRETSKIKRCS</sequence>
<feature type="compositionally biased region" description="Polar residues" evidence="1">
    <location>
        <begin position="335"/>
        <end position="345"/>
    </location>
</feature>
<evidence type="ECO:0000313" key="2">
    <source>
        <dbReference type="EnsemblMetazoa" id="ASTEI03254-PA"/>
    </source>
</evidence>
<keyword evidence="3" id="KW-1185">Reference proteome</keyword>
<feature type="compositionally biased region" description="Basic and acidic residues" evidence="1">
    <location>
        <begin position="356"/>
        <end position="368"/>
    </location>
</feature>
<dbReference type="VEuPathDB" id="VectorBase:ASTE002064"/>
<dbReference type="OMA" id="PQVDFNG"/>
<dbReference type="Pfam" id="PF16021">
    <property type="entry name" value="PDCD7"/>
    <property type="match status" value="1"/>
</dbReference>
<reference evidence="3" key="1">
    <citation type="journal article" date="2014" name="Genome Biol.">
        <title>Genome analysis of a major urban malaria vector mosquito, Anopheles stephensi.</title>
        <authorList>
            <person name="Jiang X."/>
            <person name="Peery A."/>
            <person name="Hall A.B."/>
            <person name="Sharma A."/>
            <person name="Chen X.G."/>
            <person name="Waterhouse R.M."/>
            <person name="Komissarov A."/>
            <person name="Riehle M.M."/>
            <person name="Shouche Y."/>
            <person name="Sharakhova M.V."/>
            <person name="Lawson D."/>
            <person name="Pakpour N."/>
            <person name="Arensburger P."/>
            <person name="Davidson V.L."/>
            <person name="Eiglmeier K."/>
            <person name="Emrich S."/>
            <person name="George P."/>
            <person name="Kennedy R.C."/>
            <person name="Mane S.P."/>
            <person name="Maslen G."/>
            <person name="Oringanje C."/>
            <person name="Qi Y."/>
            <person name="Settlage R."/>
            <person name="Tojo M."/>
            <person name="Tubio J.M."/>
            <person name="Unger M.F."/>
            <person name="Wang B."/>
            <person name="Vernick K.D."/>
            <person name="Ribeiro J.M."/>
            <person name="James A.A."/>
            <person name="Michel K."/>
            <person name="Riehle M.A."/>
            <person name="Luckhart S."/>
            <person name="Sharakhov I.V."/>
            <person name="Tu Z."/>
        </authorList>
    </citation>
    <scope>NUCLEOTIDE SEQUENCE [LARGE SCALE GENOMIC DNA]</scope>
    <source>
        <strain evidence="3">Indian</strain>
    </source>
</reference>
<proteinExistence type="predicted"/>
<evidence type="ECO:0008006" key="4">
    <source>
        <dbReference type="Google" id="ProtNLM"/>
    </source>
</evidence>
<dbReference type="Proteomes" id="UP000076408">
    <property type="component" value="Unassembled WGS sequence"/>
</dbReference>
<dbReference type="AlphaFoldDB" id="A0A182Y468"/>
<dbReference type="EnsemblMetazoa" id="ASTEI03254-RA">
    <property type="protein sequence ID" value="ASTEI03254-PA"/>
    <property type="gene ID" value="ASTEI03254"/>
</dbReference>
<evidence type="ECO:0000256" key="1">
    <source>
        <dbReference type="SAM" id="MobiDB-lite"/>
    </source>
</evidence>
<organism evidence="2 3">
    <name type="scientific">Anopheles stephensi</name>
    <name type="common">Indo-Pakistan malaria mosquito</name>
    <dbReference type="NCBI Taxonomy" id="30069"/>
    <lineage>
        <taxon>Eukaryota</taxon>
        <taxon>Metazoa</taxon>
        <taxon>Ecdysozoa</taxon>
        <taxon>Arthropoda</taxon>
        <taxon>Hexapoda</taxon>
        <taxon>Insecta</taxon>
        <taxon>Pterygota</taxon>
        <taxon>Neoptera</taxon>
        <taxon>Endopterygota</taxon>
        <taxon>Diptera</taxon>
        <taxon>Nematocera</taxon>
        <taxon>Culicoidea</taxon>
        <taxon>Culicidae</taxon>
        <taxon>Anophelinae</taxon>
        <taxon>Anopheles</taxon>
    </lineage>
</organism>
<name>A0A182Y468_ANOST</name>
<dbReference type="VEuPathDB" id="VectorBase:ASTEI03254"/>
<feature type="region of interest" description="Disordered" evidence="1">
    <location>
        <begin position="1"/>
        <end position="24"/>
    </location>
</feature>
<protein>
    <recommendedName>
        <fullName evidence="4">Programmed cell death protein 7</fullName>
    </recommendedName>
</protein>